<evidence type="ECO:0008006" key="6">
    <source>
        <dbReference type="Google" id="ProtNLM"/>
    </source>
</evidence>
<dbReference type="SUPFAM" id="SSF52047">
    <property type="entry name" value="RNI-like"/>
    <property type="match status" value="1"/>
</dbReference>
<keyword evidence="1" id="KW-0343">GTPase activation</keyword>
<dbReference type="GeneID" id="17272825"/>
<dbReference type="KEGG" id="ehx:EMIHUDRAFT_435018"/>
<protein>
    <recommendedName>
        <fullName evidence="6">F-box domain-containing protein</fullName>
    </recommendedName>
</protein>
<dbReference type="PROSITE" id="PS51257">
    <property type="entry name" value="PROKAR_LIPOPROTEIN"/>
    <property type="match status" value="1"/>
</dbReference>
<dbReference type="RefSeq" id="XP_005779708.1">
    <property type="nucleotide sequence ID" value="XM_005779651.1"/>
</dbReference>
<proteinExistence type="predicted"/>
<reference evidence="5" key="1">
    <citation type="journal article" date="2013" name="Nature">
        <title>Pan genome of the phytoplankton Emiliania underpins its global distribution.</title>
        <authorList>
            <person name="Read B.A."/>
            <person name="Kegel J."/>
            <person name="Klute M.J."/>
            <person name="Kuo A."/>
            <person name="Lefebvre S.C."/>
            <person name="Maumus F."/>
            <person name="Mayer C."/>
            <person name="Miller J."/>
            <person name="Monier A."/>
            <person name="Salamov A."/>
            <person name="Young J."/>
            <person name="Aguilar M."/>
            <person name="Claverie J.M."/>
            <person name="Frickenhaus S."/>
            <person name="Gonzalez K."/>
            <person name="Herman E.K."/>
            <person name="Lin Y.C."/>
            <person name="Napier J."/>
            <person name="Ogata H."/>
            <person name="Sarno A.F."/>
            <person name="Shmutz J."/>
            <person name="Schroeder D."/>
            <person name="de Vargas C."/>
            <person name="Verret F."/>
            <person name="von Dassow P."/>
            <person name="Valentin K."/>
            <person name="Van de Peer Y."/>
            <person name="Wheeler G."/>
            <person name="Dacks J.B."/>
            <person name="Delwiche C.F."/>
            <person name="Dyhrman S.T."/>
            <person name="Glockner G."/>
            <person name="John U."/>
            <person name="Richards T."/>
            <person name="Worden A.Z."/>
            <person name="Zhang X."/>
            <person name="Grigoriev I.V."/>
            <person name="Allen A.E."/>
            <person name="Bidle K."/>
            <person name="Borodovsky M."/>
            <person name="Bowler C."/>
            <person name="Brownlee C."/>
            <person name="Cock J.M."/>
            <person name="Elias M."/>
            <person name="Gladyshev V.N."/>
            <person name="Groth M."/>
            <person name="Guda C."/>
            <person name="Hadaegh A."/>
            <person name="Iglesias-Rodriguez M.D."/>
            <person name="Jenkins J."/>
            <person name="Jones B.M."/>
            <person name="Lawson T."/>
            <person name="Leese F."/>
            <person name="Lindquist E."/>
            <person name="Lobanov A."/>
            <person name="Lomsadze A."/>
            <person name="Malik S.B."/>
            <person name="Marsh M.E."/>
            <person name="Mackinder L."/>
            <person name="Mock T."/>
            <person name="Mueller-Roeber B."/>
            <person name="Pagarete A."/>
            <person name="Parker M."/>
            <person name="Probert I."/>
            <person name="Quesneville H."/>
            <person name="Raines C."/>
            <person name="Rensing S.A."/>
            <person name="Riano-Pachon D.M."/>
            <person name="Richier S."/>
            <person name="Rokitta S."/>
            <person name="Shiraiwa Y."/>
            <person name="Soanes D.M."/>
            <person name="van der Giezen M."/>
            <person name="Wahlund T.M."/>
            <person name="Williams B."/>
            <person name="Wilson W."/>
            <person name="Wolfe G."/>
            <person name="Wurch L.L."/>
        </authorList>
    </citation>
    <scope>NUCLEOTIDE SEQUENCE</scope>
</reference>
<evidence type="ECO:0000256" key="2">
    <source>
        <dbReference type="ARBA" id="ARBA00022614"/>
    </source>
</evidence>
<dbReference type="Proteomes" id="UP000013827">
    <property type="component" value="Unassembled WGS sequence"/>
</dbReference>
<organism evidence="4 5">
    <name type="scientific">Emiliania huxleyi (strain CCMP1516)</name>
    <dbReference type="NCBI Taxonomy" id="280463"/>
    <lineage>
        <taxon>Eukaryota</taxon>
        <taxon>Haptista</taxon>
        <taxon>Haptophyta</taxon>
        <taxon>Prymnesiophyceae</taxon>
        <taxon>Isochrysidales</taxon>
        <taxon>Noelaerhabdaceae</taxon>
        <taxon>Emiliania</taxon>
    </lineage>
</organism>
<dbReference type="GO" id="GO:0005829">
    <property type="term" value="C:cytosol"/>
    <property type="evidence" value="ECO:0007669"/>
    <property type="project" value="TreeGrafter"/>
</dbReference>
<dbReference type="Gene3D" id="3.80.10.10">
    <property type="entry name" value="Ribonuclease Inhibitor"/>
    <property type="match status" value="2"/>
</dbReference>
<keyword evidence="3" id="KW-0677">Repeat</keyword>
<dbReference type="GO" id="GO:0031267">
    <property type="term" value="F:small GTPase binding"/>
    <property type="evidence" value="ECO:0007669"/>
    <property type="project" value="TreeGrafter"/>
</dbReference>
<dbReference type="InterPro" id="IPR027038">
    <property type="entry name" value="RanGap"/>
</dbReference>
<keyword evidence="5" id="KW-1185">Reference proteome</keyword>
<dbReference type="GO" id="GO:0048471">
    <property type="term" value="C:perinuclear region of cytoplasm"/>
    <property type="evidence" value="ECO:0007669"/>
    <property type="project" value="TreeGrafter"/>
</dbReference>
<reference evidence="4" key="2">
    <citation type="submission" date="2024-10" db="UniProtKB">
        <authorList>
            <consortium name="EnsemblProtists"/>
        </authorList>
    </citation>
    <scope>IDENTIFICATION</scope>
</reference>
<evidence type="ECO:0000313" key="5">
    <source>
        <dbReference type="Proteomes" id="UP000013827"/>
    </source>
</evidence>
<dbReference type="EnsemblProtists" id="EOD27279">
    <property type="protein sequence ID" value="EOD27279"/>
    <property type="gene ID" value="EMIHUDRAFT_435018"/>
</dbReference>
<dbReference type="InterPro" id="IPR032675">
    <property type="entry name" value="LRR_dom_sf"/>
</dbReference>
<keyword evidence="2" id="KW-0433">Leucine-rich repeat</keyword>
<name>A0A0D3JUU4_EMIH1</name>
<sequence length="342" mass="35764">MRDPAVAADGHSTVQMLGSCGEATVDETACLASLPAELLGAVLPAAGLVSLASSCSAMRDSMAPFVNGWLERGLDALFRKACGHETAGANLYGARERWSAFVAARRSLALAKCSLRLEEIRLLLHAHRLAPAAGLRHLSLRNNGLGDDATAQLARAIGSGALRWTETLFLCGNHITDLGLRSLVEAVQEGGGGAAAHGGAAAPAPTALCKLHCDNNRLGDGALFHLGACLSRAPIGRLRLLSLRTNGIGDVGFGGLVHRLLGALPVLLPRLPELRLGANRISDAGLESLVEALQEGVRAHPALKRTLQNKIGALDLSENPMGDGALMARFESLTMRNIGRFL</sequence>
<dbReference type="PaxDb" id="2903-EOD27279"/>
<evidence type="ECO:0000313" key="4">
    <source>
        <dbReference type="EnsemblProtists" id="EOD27279"/>
    </source>
</evidence>
<dbReference type="GO" id="GO:0005096">
    <property type="term" value="F:GTPase activator activity"/>
    <property type="evidence" value="ECO:0007669"/>
    <property type="project" value="UniProtKB-KW"/>
</dbReference>
<dbReference type="AlphaFoldDB" id="A0A0D3JUU4"/>
<evidence type="ECO:0000256" key="1">
    <source>
        <dbReference type="ARBA" id="ARBA00022468"/>
    </source>
</evidence>
<dbReference type="GO" id="GO:0006913">
    <property type="term" value="P:nucleocytoplasmic transport"/>
    <property type="evidence" value="ECO:0007669"/>
    <property type="project" value="TreeGrafter"/>
</dbReference>
<dbReference type="SMART" id="SM00368">
    <property type="entry name" value="LRR_RI"/>
    <property type="match status" value="5"/>
</dbReference>
<dbReference type="HOGENOM" id="CLU_919608_0_0_1"/>
<dbReference type="GO" id="GO:0005634">
    <property type="term" value="C:nucleus"/>
    <property type="evidence" value="ECO:0007669"/>
    <property type="project" value="TreeGrafter"/>
</dbReference>
<dbReference type="PANTHER" id="PTHR24113:SF12">
    <property type="entry name" value="RAN GTPASE-ACTIVATING PROTEIN 1"/>
    <property type="match status" value="1"/>
</dbReference>
<accession>A0A0D3JUU4</accession>
<dbReference type="PANTHER" id="PTHR24113">
    <property type="entry name" value="RAN GTPASE-ACTIVATING PROTEIN 1"/>
    <property type="match status" value="1"/>
</dbReference>
<evidence type="ECO:0000256" key="3">
    <source>
        <dbReference type="ARBA" id="ARBA00022737"/>
    </source>
</evidence>